<evidence type="ECO:0000256" key="1">
    <source>
        <dbReference type="ARBA" id="ARBA00004123"/>
    </source>
</evidence>
<dbReference type="PANTHER" id="PTHR24324">
    <property type="entry name" value="HOMEOBOX PROTEIN HHEX"/>
    <property type="match status" value="1"/>
</dbReference>
<keyword evidence="2 5" id="KW-0238">DNA-binding</keyword>
<evidence type="ECO:0000256" key="7">
    <source>
        <dbReference type="SAM" id="MobiDB-lite"/>
    </source>
</evidence>
<reference evidence="9 10" key="2">
    <citation type="journal article" date="2019" name="G3 (Bethesda)">
        <title>Hybrid Assembly of the Genome of the Entomopathogenic Nematode Steinernema carpocapsae Identifies the X-Chromosome.</title>
        <authorList>
            <person name="Serra L."/>
            <person name="Macchietto M."/>
            <person name="Macias-Munoz A."/>
            <person name="McGill C.J."/>
            <person name="Rodriguez I.M."/>
            <person name="Rodriguez B."/>
            <person name="Murad R."/>
            <person name="Mortazavi A."/>
        </authorList>
    </citation>
    <scope>NUCLEOTIDE SEQUENCE [LARGE SCALE GENOMIC DNA]</scope>
    <source>
        <strain evidence="9 10">ALL</strain>
    </source>
</reference>
<dbReference type="EMBL" id="AZBU02000008">
    <property type="protein sequence ID" value="TKR67629.1"/>
    <property type="molecule type" value="Genomic_DNA"/>
</dbReference>
<dbReference type="InterPro" id="IPR017970">
    <property type="entry name" value="Homeobox_CS"/>
</dbReference>
<evidence type="ECO:0000256" key="3">
    <source>
        <dbReference type="ARBA" id="ARBA00023155"/>
    </source>
</evidence>
<feature type="compositionally biased region" description="Basic and acidic residues" evidence="7">
    <location>
        <begin position="174"/>
        <end position="194"/>
    </location>
</feature>
<feature type="DNA-binding region" description="Homeobox" evidence="5">
    <location>
        <begin position="89"/>
        <end position="148"/>
    </location>
</feature>
<feature type="domain" description="Homeobox" evidence="8">
    <location>
        <begin position="87"/>
        <end position="147"/>
    </location>
</feature>
<dbReference type="STRING" id="34508.A0A4U5MEL8"/>
<gene>
    <name evidence="9" type="ORF">L596_023751</name>
</gene>
<feature type="compositionally biased region" description="Basic and acidic residues" evidence="7">
    <location>
        <begin position="147"/>
        <end position="157"/>
    </location>
</feature>
<dbReference type="PROSITE" id="PS50071">
    <property type="entry name" value="HOMEOBOX_2"/>
    <property type="match status" value="1"/>
</dbReference>
<evidence type="ECO:0000259" key="8">
    <source>
        <dbReference type="PROSITE" id="PS50071"/>
    </source>
</evidence>
<accession>A0A4U5MEL8</accession>
<proteinExistence type="predicted"/>
<keyword evidence="4 5" id="KW-0539">Nucleus</keyword>
<dbReference type="OrthoDB" id="10056939at2759"/>
<dbReference type="PROSITE" id="PS00027">
    <property type="entry name" value="HOMEOBOX_1"/>
    <property type="match status" value="1"/>
</dbReference>
<name>A0A4U5MEL8_STECR</name>
<keyword evidence="3 5" id="KW-0371">Homeobox</keyword>
<protein>
    <recommendedName>
        <fullName evidence="8">Homeobox domain-containing protein</fullName>
    </recommendedName>
</protein>
<dbReference type="GO" id="GO:0005634">
    <property type="term" value="C:nucleus"/>
    <property type="evidence" value="ECO:0007669"/>
    <property type="project" value="UniProtKB-SubCell"/>
</dbReference>
<evidence type="ECO:0000256" key="4">
    <source>
        <dbReference type="ARBA" id="ARBA00023242"/>
    </source>
</evidence>
<dbReference type="GO" id="GO:0030154">
    <property type="term" value="P:cell differentiation"/>
    <property type="evidence" value="ECO:0007669"/>
    <property type="project" value="TreeGrafter"/>
</dbReference>
<comment type="caution">
    <text evidence="9">The sequence shown here is derived from an EMBL/GenBank/DDBJ whole genome shotgun (WGS) entry which is preliminary data.</text>
</comment>
<sequence length="194" mass="21619">MDPNALAAAFATNPDLLNQAMSQFGQLMLQQYQAVLNSTPQQSQPAALFAPFFMTPNLLNNSLPTPPSTSSSSSNNDSSPEMRTPQTKTSRKRTTYSAEQVSILENAFNANPNLCPESRNKISQLTGLNVLQVNKWFQNRRSKERKQKPEVEEKPAFEEDDSSSPEPALKKLRAQNEEEQKKPVDDDATSEKTT</sequence>
<evidence type="ECO:0000313" key="9">
    <source>
        <dbReference type="EMBL" id="TKR67629.1"/>
    </source>
</evidence>
<keyword evidence="10" id="KW-1185">Reference proteome</keyword>
<dbReference type="InterPro" id="IPR001356">
    <property type="entry name" value="HD"/>
</dbReference>
<comment type="subcellular location">
    <subcellularLocation>
        <location evidence="1 5 6">Nucleus</location>
    </subcellularLocation>
</comment>
<dbReference type="PANTHER" id="PTHR24324:SF5">
    <property type="entry name" value="HEMATOPOIETICALLY-EXPRESSED HOMEOBOX PROTEIN HHEX"/>
    <property type="match status" value="1"/>
</dbReference>
<dbReference type="Pfam" id="PF00046">
    <property type="entry name" value="Homeodomain"/>
    <property type="match status" value="1"/>
</dbReference>
<dbReference type="GO" id="GO:0000978">
    <property type="term" value="F:RNA polymerase II cis-regulatory region sequence-specific DNA binding"/>
    <property type="evidence" value="ECO:0007669"/>
    <property type="project" value="TreeGrafter"/>
</dbReference>
<dbReference type="InterPro" id="IPR009057">
    <property type="entry name" value="Homeodomain-like_sf"/>
</dbReference>
<dbReference type="SUPFAM" id="SSF46689">
    <property type="entry name" value="Homeodomain-like"/>
    <property type="match status" value="1"/>
</dbReference>
<feature type="region of interest" description="Disordered" evidence="7">
    <location>
        <begin position="60"/>
        <end position="97"/>
    </location>
</feature>
<dbReference type="GO" id="GO:0000981">
    <property type="term" value="F:DNA-binding transcription factor activity, RNA polymerase II-specific"/>
    <property type="evidence" value="ECO:0007669"/>
    <property type="project" value="InterPro"/>
</dbReference>
<dbReference type="CDD" id="cd00086">
    <property type="entry name" value="homeodomain"/>
    <property type="match status" value="1"/>
</dbReference>
<feature type="compositionally biased region" description="Low complexity" evidence="7">
    <location>
        <begin position="60"/>
        <end position="79"/>
    </location>
</feature>
<feature type="region of interest" description="Disordered" evidence="7">
    <location>
        <begin position="140"/>
        <end position="194"/>
    </location>
</feature>
<evidence type="ECO:0000256" key="5">
    <source>
        <dbReference type="PROSITE-ProRule" id="PRU00108"/>
    </source>
</evidence>
<reference evidence="9 10" key="1">
    <citation type="journal article" date="2015" name="Genome Biol.">
        <title>Comparative genomics of Steinernema reveals deeply conserved gene regulatory networks.</title>
        <authorList>
            <person name="Dillman A.R."/>
            <person name="Macchietto M."/>
            <person name="Porter C.F."/>
            <person name="Rogers A."/>
            <person name="Williams B."/>
            <person name="Antoshechkin I."/>
            <person name="Lee M.M."/>
            <person name="Goodwin Z."/>
            <person name="Lu X."/>
            <person name="Lewis E.E."/>
            <person name="Goodrich-Blair H."/>
            <person name="Stock S.P."/>
            <person name="Adams B.J."/>
            <person name="Sternberg P.W."/>
            <person name="Mortazavi A."/>
        </authorList>
    </citation>
    <scope>NUCLEOTIDE SEQUENCE [LARGE SCALE GENOMIC DNA]</scope>
    <source>
        <strain evidence="9 10">ALL</strain>
    </source>
</reference>
<dbReference type="InterPro" id="IPR051000">
    <property type="entry name" value="Homeobox_DNA-bind_prot"/>
</dbReference>
<dbReference type="AlphaFoldDB" id="A0A4U5MEL8"/>
<evidence type="ECO:0000313" key="10">
    <source>
        <dbReference type="Proteomes" id="UP000298663"/>
    </source>
</evidence>
<dbReference type="Proteomes" id="UP000298663">
    <property type="component" value="Unassembled WGS sequence"/>
</dbReference>
<evidence type="ECO:0000256" key="2">
    <source>
        <dbReference type="ARBA" id="ARBA00023125"/>
    </source>
</evidence>
<dbReference type="SMART" id="SM00389">
    <property type="entry name" value="HOX"/>
    <property type="match status" value="1"/>
</dbReference>
<dbReference type="Gene3D" id="1.10.10.60">
    <property type="entry name" value="Homeodomain-like"/>
    <property type="match status" value="1"/>
</dbReference>
<organism evidence="9 10">
    <name type="scientific">Steinernema carpocapsae</name>
    <name type="common">Entomopathogenic nematode</name>
    <dbReference type="NCBI Taxonomy" id="34508"/>
    <lineage>
        <taxon>Eukaryota</taxon>
        <taxon>Metazoa</taxon>
        <taxon>Ecdysozoa</taxon>
        <taxon>Nematoda</taxon>
        <taxon>Chromadorea</taxon>
        <taxon>Rhabditida</taxon>
        <taxon>Tylenchina</taxon>
        <taxon>Panagrolaimomorpha</taxon>
        <taxon>Strongyloidoidea</taxon>
        <taxon>Steinernematidae</taxon>
        <taxon>Steinernema</taxon>
    </lineage>
</organism>
<evidence type="ECO:0000256" key="6">
    <source>
        <dbReference type="RuleBase" id="RU000682"/>
    </source>
</evidence>